<feature type="domain" description="Lon N-terminal" evidence="6">
    <location>
        <begin position="187"/>
        <end position="410"/>
    </location>
</feature>
<dbReference type="GO" id="GO:0061630">
    <property type="term" value="F:ubiquitin protein ligase activity"/>
    <property type="evidence" value="ECO:0007669"/>
    <property type="project" value="TreeGrafter"/>
</dbReference>
<dbReference type="PANTHER" id="PTHR23327">
    <property type="entry name" value="RING FINGER PROTEIN 127"/>
    <property type="match status" value="1"/>
</dbReference>
<dbReference type="Gene3D" id="3.30.40.10">
    <property type="entry name" value="Zinc/RING finger domain, C3HC4 (zinc finger)"/>
    <property type="match status" value="1"/>
</dbReference>
<organism evidence="7 8">
    <name type="scientific">Elasticomyces elasticus</name>
    <dbReference type="NCBI Taxonomy" id="574655"/>
    <lineage>
        <taxon>Eukaryota</taxon>
        <taxon>Fungi</taxon>
        <taxon>Dikarya</taxon>
        <taxon>Ascomycota</taxon>
        <taxon>Pezizomycotina</taxon>
        <taxon>Dothideomycetes</taxon>
        <taxon>Dothideomycetidae</taxon>
        <taxon>Mycosphaerellales</taxon>
        <taxon>Teratosphaeriaceae</taxon>
        <taxon>Elasticomyces</taxon>
    </lineage>
</organism>
<proteinExistence type="predicted"/>
<dbReference type="Gene3D" id="2.30.130.40">
    <property type="entry name" value="LON domain-like"/>
    <property type="match status" value="1"/>
</dbReference>
<feature type="domain" description="RING-type" evidence="5">
    <location>
        <begin position="102"/>
        <end position="140"/>
    </location>
</feature>
<dbReference type="SMART" id="SM00464">
    <property type="entry name" value="LON"/>
    <property type="match status" value="1"/>
</dbReference>
<protein>
    <recommendedName>
        <fullName evidence="9">RING-type domain-containing protein</fullName>
    </recommendedName>
</protein>
<evidence type="ECO:0000313" key="8">
    <source>
        <dbReference type="Proteomes" id="UP001310594"/>
    </source>
</evidence>
<dbReference type="PROSITE" id="PS00518">
    <property type="entry name" value="ZF_RING_1"/>
    <property type="match status" value="1"/>
</dbReference>
<dbReference type="Gene3D" id="1.20.58.1480">
    <property type="match status" value="1"/>
</dbReference>
<dbReference type="PROSITE" id="PS51787">
    <property type="entry name" value="LON_N"/>
    <property type="match status" value="1"/>
</dbReference>
<dbReference type="SUPFAM" id="SSF57850">
    <property type="entry name" value="RING/U-box"/>
    <property type="match status" value="1"/>
</dbReference>
<dbReference type="Proteomes" id="UP001310594">
    <property type="component" value="Unassembled WGS sequence"/>
</dbReference>
<keyword evidence="2 4" id="KW-0863">Zinc-finger</keyword>
<dbReference type="InterPro" id="IPR001841">
    <property type="entry name" value="Znf_RING"/>
</dbReference>
<dbReference type="PROSITE" id="PS50089">
    <property type="entry name" value="ZF_RING_2"/>
    <property type="match status" value="1"/>
</dbReference>
<dbReference type="SUPFAM" id="SSF88697">
    <property type="entry name" value="PUA domain-like"/>
    <property type="match status" value="1"/>
</dbReference>
<sequence length="416" mass="46740">MDSIAEVVTKHASVASSVLTQVEEVLRWDEGVSLKSSAEKAMTYEVPGGRLIATYTLAAQGNLSYGTDLVYQSVSGMTDSEKAQDVSVLTELLESTQREVDCQVCYNLMLDPVTTPCGHTLCRQCLARTLDHSLHCPVCRRGLALPPSLQSQASNATIVELLNGLCPDAVAARAETVAQENRPGEGELDVPLFICTLGFPHQPTFLRIFEPRYRLMLRRCVEGNREFGMLMYNRYYEPQAELGPVHFYHYGTMLRILHCQVLPDGTSLVETRGMYRFRVRAHGILDGYAVGNVERLEDVPLAEEERIESVEISRPAVDESDVAGQIDRMPTGTLLTLAQDFILRMRARSAPWLQQRVLDIHGQPPEDAALFAYWFASVLPISDEEKYKLMGTTTVRERLKITASWIRRIESQRWVD</sequence>
<evidence type="ECO:0000256" key="2">
    <source>
        <dbReference type="ARBA" id="ARBA00022771"/>
    </source>
</evidence>
<reference evidence="7" key="1">
    <citation type="submission" date="2023-08" db="EMBL/GenBank/DDBJ databases">
        <title>Black Yeasts Isolated from many extreme environments.</title>
        <authorList>
            <person name="Coleine C."/>
            <person name="Stajich J.E."/>
            <person name="Selbmann L."/>
        </authorList>
    </citation>
    <scope>NUCLEOTIDE SEQUENCE</scope>
    <source>
        <strain evidence="7">CCFEE 5810</strain>
    </source>
</reference>
<dbReference type="EMBL" id="JAVRQU010000019">
    <property type="protein sequence ID" value="KAK5692588.1"/>
    <property type="molecule type" value="Genomic_DNA"/>
</dbReference>
<comment type="caution">
    <text evidence="7">The sequence shown here is derived from an EMBL/GenBank/DDBJ whole genome shotgun (WGS) entry which is preliminary data.</text>
</comment>
<dbReference type="Pfam" id="PF02190">
    <property type="entry name" value="LON_substr_bdg"/>
    <property type="match status" value="1"/>
</dbReference>
<dbReference type="InterPro" id="IPR013083">
    <property type="entry name" value="Znf_RING/FYVE/PHD"/>
</dbReference>
<dbReference type="CDD" id="cd16514">
    <property type="entry name" value="RING-HC_LONFs_rpt2"/>
    <property type="match status" value="1"/>
</dbReference>
<evidence type="ECO:0000313" key="7">
    <source>
        <dbReference type="EMBL" id="KAK5692588.1"/>
    </source>
</evidence>
<evidence type="ECO:0000256" key="1">
    <source>
        <dbReference type="ARBA" id="ARBA00022723"/>
    </source>
</evidence>
<dbReference type="InterPro" id="IPR046336">
    <property type="entry name" value="Lon_prtase_N_sf"/>
</dbReference>
<dbReference type="Pfam" id="PF13923">
    <property type="entry name" value="zf-C3HC4_2"/>
    <property type="match status" value="1"/>
</dbReference>
<evidence type="ECO:0000259" key="5">
    <source>
        <dbReference type="PROSITE" id="PS50089"/>
    </source>
</evidence>
<evidence type="ECO:0000259" key="6">
    <source>
        <dbReference type="PROSITE" id="PS51787"/>
    </source>
</evidence>
<dbReference type="SMART" id="SM00184">
    <property type="entry name" value="RING"/>
    <property type="match status" value="1"/>
</dbReference>
<keyword evidence="1" id="KW-0479">Metal-binding</keyword>
<dbReference type="PANTHER" id="PTHR23327:SF42">
    <property type="entry name" value="LON PEPTIDASE N-TERMINAL DOMAIN AND RING FINGER PROTEIN C14F5.10C"/>
    <property type="match status" value="1"/>
</dbReference>
<evidence type="ECO:0008006" key="9">
    <source>
        <dbReference type="Google" id="ProtNLM"/>
    </source>
</evidence>
<gene>
    <name evidence="7" type="ORF">LTR97_010899</name>
</gene>
<name>A0AAN7VM04_9PEZI</name>
<dbReference type="InterPro" id="IPR017907">
    <property type="entry name" value="Znf_RING_CS"/>
</dbReference>
<dbReference type="AlphaFoldDB" id="A0AAN7VM04"/>
<dbReference type="InterPro" id="IPR015947">
    <property type="entry name" value="PUA-like_sf"/>
</dbReference>
<evidence type="ECO:0000256" key="4">
    <source>
        <dbReference type="PROSITE-ProRule" id="PRU00175"/>
    </source>
</evidence>
<dbReference type="InterPro" id="IPR003111">
    <property type="entry name" value="Lon_prtase_N"/>
</dbReference>
<dbReference type="GO" id="GO:0008270">
    <property type="term" value="F:zinc ion binding"/>
    <property type="evidence" value="ECO:0007669"/>
    <property type="project" value="UniProtKB-KW"/>
</dbReference>
<accession>A0AAN7VM04</accession>
<evidence type="ECO:0000256" key="3">
    <source>
        <dbReference type="ARBA" id="ARBA00022833"/>
    </source>
</evidence>
<keyword evidence="3" id="KW-0862">Zinc</keyword>